<dbReference type="InterPro" id="IPR036102">
    <property type="entry name" value="OsmC/Ohrsf"/>
</dbReference>
<gene>
    <name evidence="2" type="ORF">E3T49_02740</name>
</gene>
<dbReference type="InterPro" id="IPR029058">
    <property type="entry name" value="AB_hydrolase_fold"/>
</dbReference>
<dbReference type="InterPro" id="IPR003718">
    <property type="entry name" value="OsmC/Ohr_fam"/>
</dbReference>
<dbReference type="AlphaFoldDB" id="A0A4Y8K289"/>
<evidence type="ECO:0000313" key="3">
    <source>
        <dbReference type="Proteomes" id="UP000297472"/>
    </source>
</evidence>
<dbReference type="OrthoDB" id="9789573at2"/>
<dbReference type="PANTHER" id="PTHR39624:SF2">
    <property type="entry name" value="OSMC-LIKE PROTEIN"/>
    <property type="match status" value="1"/>
</dbReference>
<feature type="domain" description="Serine aminopeptidase S33" evidence="1">
    <location>
        <begin position="48"/>
        <end position="134"/>
    </location>
</feature>
<dbReference type="EMBL" id="SOHA01000005">
    <property type="protein sequence ID" value="TFD33222.1"/>
    <property type="molecule type" value="Genomic_DNA"/>
</dbReference>
<evidence type="ECO:0000259" key="1">
    <source>
        <dbReference type="Pfam" id="PF12146"/>
    </source>
</evidence>
<dbReference type="Gene3D" id="3.30.300.20">
    <property type="match status" value="1"/>
</dbReference>
<proteinExistence type="predicted"/>
<comment type="caution">
    <text evidence="2">The sequence shown here is derived from an EMBL/GenBank/DDBJ whole genome shotgun (WGS) entry which is preliminary data.</text>
</comment>
<dbReference type="RefSeq" id="WP_134423259.1">
    <property type="nucleotide sequence ID" value="NZ_SOHA01000005.1"/>
</dbReference>
<dbReference type="SUPFAM" id="SSF53474">
    <property type="entry name" value="alpha/beta-Hydrolases"/>
    <property type="match status" value="1"/>
</dbReference>
<name>A0A4Y8K289_9MICO</name>
<keyword evidence="2" id="KW-0378">Hydrolase</keyword>
<dbReference type="Proteomes" id="UP000297472">
    <property type="component" value="Unassembled WGS sequence"/>
</dbReference>
<dbReference type="SUPFAM" id="SSF82784">
    <property type="entry name" value="OsmC-like"/>
    <property type="match status" value="1"/>
</dbReference>
<dbReference type="FunFam" id="3.40.50.1820:FF:000487">
    <property type="entry name" value="Dienelactone hydrolase"/>
    <property type="match status" value="1"/>
</dbReference>
<evidence type="ECO:0000313" key="2">
    <source>
        <dbReference type="EMBL" id="TFD33222.1"/>
    </source>
</evidence>
<dbReference type="PANTHER" id="PTHR39624">
    <property type="entry name" value="PROTEIN INVOLVED IN RIMO-MEDIATED BETA-METHYLTHIOLATION OF RIBOSOMAL PROTEIN S12 YCAO"/>
    <property type="match status" value="1"/>
</dbReference>
<accession>A0A4Y8K289</accession>
<dbReference type="Pfam" id="PF12146">
    <property type="entry name" value="Hydrolase_4"/>
    <property type="match status" value="1"/>
</dbReference>
<dbReference type="InterPro" id="IPR015946">
    <property type="entry name" value="KH_dom-like_a/b"/>
</dbReference>
<protein>
    <submittedName>
        <fullName evidence="2">Alpha/beta fold hydrolase</fullName>
    </submittedName>
</protein>
<organism evidence="2 3">
    <name type="scientific">Cryobacterium cryoconiti</name>
    <dbReference type="NCBI Taxonomy" id="1259239"/>
    <lineage>
        <taxon>Bacteria</taxon>
        <taxon>Bacillati</taxon>
        <taxon>Actinomycetota</taxon>
        <taxon>Actinomycetes</taxon>
        <taxon>Micrococcales</taxon>
        <taxon>Microbacteriaceae</taxon>
        <taxon>Cryobacterium</taxon>
    </lineage>
</organism>
<reference evidence="2 3" key="1">
    <citation type="submission" date="2019-03" db="EMBL/GenBank/DDBJ databases">
        <title>Genomics of glacier-inhabiting Cryobacterium strains.</title>
        <authorList>
            <person name="Liu Q."/>
            <person name="Xin Y.-H."/>
        </authorList>
    </citation>
    <scope>NUCLEOTIDE SEQUENCE [LARGE SCALE GENOMIC DNA]</scope>
    <source>
        <strain evidence="2 3">TMT1-51</strain>
    </source>
</reference>
<dbReference type="InterPro" id="IPR022742">
    <property type="entry name" value="Hydrolase_4"/>
</dbReference>
<dbReference type="Gene3D" id="3.40.50.1820">
    <property type="entry name" value="alpha/beta hydrolase"/>
    <property type="match status" value="1"/>
</dbReference>
<sequence length="430" mass="46291">MIRHSERLAFPGSQGSALAARLDLPESTPRAYALFAHCFTCSKDVLAAARISRALTDFGIAVLRFDFTGLGQSGGDFANTNFSSNIEDLVHAADYLRQHYAAPTLLIGHSLGGAAVLAVTHRIPEVRAVATIGAPADPDHLSHLLSESRTEIEACGEAEVELSGRTFRIRRQFLDDIAAQPQAQRIGSLGAALLVMHSPTDAIVDADNARRIYEAARHPKSFVALDGADHLLTKPADAAYAAAMLATWAGRYAFAALPEPATSSTPDDPAEGLVVVAETGTGAFAQQIRIGRHRLTADEPAPIGTDSGPSPYDFLLAGLGACTSMTVRMYAQRKKWPLEKVTVSLRHSRIHAQDCSNCETETGQVDRIERVIRFDGDLDDEQRQRLREIADKCPVHRTLHSEIVIDTTVADGDRGSTAIRDDLDVGVQAG</sequence>
<keyword evidence="3" id="KW-1185">Reference proteome</keyword>
<dbReference type="Pfam" id="PF02566">
    <property type="entry name" value="OsmC"/>
    <property type="match status" value="1"/>
</dbReference>
<dbReference type="GO" id="GO:0016787">
    <property type="term" value="F:hydrolase activity"/>
    <property type="evidence" value="ECO:0007669"/>
    <property type="project" value="UniProtKB-KW"/>
</dbReference>